<dbReference type="Pfam" id="PF03860">
    <property type="entry name" value="Csp"/>
    <property type="match status" value="1"/>
</dbReference>
<protein>
    <submittedName>
        <fullName evidence="1">Four-helix bundle copper-binding protein</fullName>
    </submittedName>
</protein>
<reference evidence="1 2" key="1">
    <citation type="submission" date="2017-08" db="EMBL/GenBank/DDBJ databases">
        <title>Virgibacillus indicus sp. nov. and Virgibacillus profoundi sp. nov, two moderately halophilic bacteria isolated from marine sediment by using the Microfluidic Streak Plate.</title>
        <authorList>
            <person name="Xu B."/>
            <person name="Hu B."/>
            <person name="Wang J."/>
            <person name="Zhu Y."/>
            <person name="Huang L."/>
            <person name="Du W."/>
            <person name="Huang Y."/>
        </authorList>
    </citation>
    <scope>NUCLEOTIDE SEQUENCE [LARGE SCALE GENOMIC DNA]</scope>
    <source>
        <strain evidence="1 2">IO3-P3-H5</strain>
    </source>
</reference>
<dbReference type="CDD" id="cd08026">
    <property type="entry name" value="DUF326"/>
    <property type="match status" value="1"/>
</dbReference>
<accession>A0A2A2IGP6</accession>
<keyword evidence="2" id="KW-1185">Reference proteome</keyword>
<dbReference type="Gene3D" id="1.20.1270.360">
    <property type="match status" value="1"/>
</dbReference>
<dbReference type="PANTHER" id="PTHR37310:SF1">
    <property type="entry name" value="CYTOPLASMIC PROTEIN"/>
    <property type="match status" value="1"/>
</dbReference>
<comment type="caution">
    <text evidence="1">The sequence shown here is derived from an EMBL/GenBank/DDBJ whole genome shotgun (WGS) entry which is preliminary data.</text>
</comment>
<dbReference type="AlphaFoldDB" id="A0A2A2IGP6"/>
<name>A0A2A2IGP6_9BACI</name>
<organism evidence="1 2">
    <name type="scientific">Virgibacillus profundi</name>
    <dbReference type="NCBI Taxonomy" id="2024555"/>
    <lineage>
        <taxon>Bacteria</taxon>
        <taxon>Bacillati</taxon>
        <taxon>Bacillota</taxon>
        <taxon>Bacilli</taxon>
        <taxon>Bacillales</taxon>
        <taxon>Bacillaceae</taxon>
        <taxon>Virgibacillus</taxon>
    </lineage>
</organism>
<gene>
    <name evidence="1" type="ORF">CIL05_05410</name>
</gene>
<proteinExistence type="predicted"/>
<dbReference type="RefSeq" id="WP_095654505.1">
    <property type="nucleotide sequence ID" value="NZ_NPOA01000003.1"/>
</dbReference>
<dbReference type="InterPro" id="IPR005560">
    <property type="entry name" value="Csp_YhjQ"/>
</dbReference>
<dbReference type="OrthoDB" id="5396211at2"/>
<dbReference type="EMBL" id="NPOA01000003">
    <property type="protein sequence ID" value="PAV30538.1"/>
    <property type="molecule type" value="Genomic_DNA"/>
</dbReference>
<evidence type="ECO:0000313" key="2">
    <source>
        <dbReference type="Proteomes" id="UP000218887"/>
    </source>
</evidence>
<evidence type="ECO:0000313" key="1">
    <source>
        <dbReference type="EMBL" id="PAV30538.1"/>
    </source>
</evidence>
<sequence>MAHEKYGSLIQTLHEYMEACNHCYDACLKETDIDMMRDCIRLDRECADMCGFLEQALVRDTPFAAPLAKACAEICETCGNECKKHDHEHCQKCAQACFDCAEACKKLAA</sequence>
<dbReference type="InterPro" id="IPR044543">
    <property type="entry name" value="YHJQ-like"/>
</dbReference>
<dbReference type="Proteomes" id="UP000218887">
    <property type="component" value="Unassembled WGS sequence"/>
</dbReference>
<dbReference type="PANTHER" id="PTHR37310">
    <property type="entry name" value="CYTOPLASMIC PROTEIN-RELATED"/>
    <property type="match status" value="1"/>
</dbReference>